<dbReference type="Gene3D" id="1.10.10.60">
    <property type="entry name" value="Homeodomain-like"/>
    <property type="match status" value="1"/>
</dbReference>
<organism evidence="1">
    <name type="scientific">marine metagenome</name>
    <dbReference type="NCBI Taxonomy" id="408172"/>
    <lineage>
        <taxon>unclassified sequences</taxon>
        <taxon>metagenomes</taxon>
        <taxon>ecological metagenomes</taxon>
    </lineage>
</organism>
<reference evidence="1" key="1">
    <citation type="submission" date="2018-05" db="EMBL/GenBank/DDBJ databases">
        <authorList>
            <person name="Lanie J.A."/>
            <person name="Ng W.-L."/>
            <person name="Kazmierczak K.M."/>
            <person name="Andrzejewski T.M."/>
            <person name="Davidsen T.M."/>
            <person name="Wayne K.J."/>
            <person name="Tettelin H."/>
            <person name="Glass J.I."/>
            <person name="Rusch D."/>
            <person name="Podicherti R."/>
            <person name="Tsui H.-C.T."/>
            <person name="Winkler M.E."/>
        </authorList>
    </citation>
    <scope>NUCLEOTIDE SEQUENCE</scope>
</reference>
<gene>
    <name evidence="1" type="ORF">METZ01_LOCUS92347</name>
</gene>
<dbReference type="EMBL" id="UINC01008785">
    <property type="protein sequence ID" value="SVA39493.1"/>
    <property type="molecule type" value="Genomic_DNA"/>
</dbReference>
<accession>A0A381VJ43</accession>
<sequence length="256" mass="30410">MAKLLEISETKIRQAIWMQKVGKTKKDICSHIGIAYNTKRLDIIIQDFKDKEIRQAELKKKARAKPLTESNKETIVNSYQNGESQNAIAKQLYLTPQKIKNVLIEKGVPIRARKKKGQANVDHVIQDLDVKFSKNDRVFIPDINSFAKVKEVWDEEWIDIHRQPRRRRYVQLHPLIDARKKYGQEYEGKEDVHWNIYWQYDDGSEWKESAIKNKIIEVETVIEETGREYYSVYVEGDYQHYRTELRNNIYPVRSNI</sequence>
<proteinExistence type="predicted"/>
<dbReference type="AlphaFoldDB" id="A0A381VJ43"/>
<name>A0A381VJ43_9ZZZZ</name>
<evidence type="ECO:0000313" key="1">
    <source>
        <dbReference type="EMBL" id="SVA39493.1"/>
    </source>
</evidence>
<protein>
    <submittedName>
        <fullName evidence="1">Uncharacterized protein</fullName>
    </submittedName>
</protein>